<evidence type="ECO:0000256" key="3">
    <source>
        <dbReference type="SAM" id="MobiDB-lite"/>
    </source>
</evidence>
<evidence type="ECO:0000259" key="4">
    <source>
        <dbReference type="PROSITE" id="PS50102"/>
    </source>
</evidence>
<dbReference type="CDD" id="cd00590">
    <property type="entry name" value="RRM_SF"/>
    <property type="match status" value="1"/>
</dbReference>
<evidence type="ECO:0000313" key="5">
    <source>
        <dbReference type="EMBL" id="CAG7555417.1"/>
    </source>
</evidence>
<gene>
    <name evidence="5" type="ORF">FEQUK3_LOCUS1136</name>
</gene>
<dbReference type="InterPro" id="IPR000504">
    <property type="entry name" value="RRM_dom"/>
</dbReference>
<dbReference type="Proteomes" id="UP000693738">
    <property type="component" value="Unassembled WGS sequence"/>
</dbReference>
<dbReference type="PANTHER" id="PTHR23003">
    <property type="entry name" value="RNA RECOGNITION MOTIF RRM DOMAIN CONTAINING PROTEIN"/>
    <property type="match status" value="1"/>
</dbReference>
<evidence type="ECO:0000256" key="1">
    <source>
        <dbReference type="ARBA" id="ARBA00022884"/>
    </source>
</evidence>
<protein>
    <recommendedName>
        <fullName evidence="4">RRM domain-containing protein</fullName>
    </recommendedName>
</protein>
<dbReference type="GO" id="GO:0005737">
    <property type="term" value="C:cytoplasm"/>
    <property type="evidence" value="ECO:0007669"/>
    <property type="project" value="TreeGrafter"/>
</dbReference>
<keyword evidence="1 2" id="KW-0694">RNA-binding</keyword>
<feature type="region of interest" description="Disordered" evidence="3">
    <location>
        <begin position="120"/>
        <end position="164"/>
    </location>
</feature>
<name>A0A8J2IFS6_FUSEQ</name>
<evidence type="ECO:0000256" key="2">
    <source>
        <dbReference type="PROSITE-ProRule" id="PRU00176"/>
    </source>
</evidence>
<dbReference type="SMART" id="SM00360">
    <property type="entry name" value="RRM"/>
    <property type="match status" value="1"/>
</dbReference>
<dbReference type="GO" id="GO:0005634">
    <property type="term" value="C:nucleus"/>
    <property type="evidence" value="ECO:0007669"/>
    <property type="project" value="TreeGrafter"/>
</dbReference>
<feature type="region of interest" description="Disordered" evidence="3">
    <location>
        <begin position="356"/>
        <end position="466"/>
    </location>
</feature>
<feature type="compositionally biased region" description="Basic and acidic residues" evidence="3">
    <location>
        <begin position="390"/>
        <end position="436"/>
    </location>
</feature>
<dbReference type="PROSITE" id="PS50102">
    <property type="entry name" value="RRM"/>
    <property type="match status" value="1"/>
</dbReference>
<dbReference type="GO" id="GO:0003729">
    <property type="term" value="F:mRNA binding"/>
    <property type="evidence" value="ECO:0007669"/>
    <property type="project" value="TreeGrafter"/>
</dbReference>
<proteinExistence type="predicted"/>
<accession>A0A8J2IFS6</accession>
<feature type="compositionally biased region" description="Low complexity" evidence="3">
    <location>
        <begin position="126"/>
        <end position="147"/>
    </location>
</feature>
<dbReference type="InterPro" id="IPR050374">
    <property type="entry name" value="RRT5_SRSF_SR"/>
</dbReference>
<comment type="caution">
    <text evidence="5">The sequence shown here is derived from an EMBL/GenBank/DDBJ whole genome shotgun (WGS) entry which is preliminary data.</text>
</comment>
<dbReference type="Pfam" id="PF00076">
    <property type="entry name" value="RRM_1"/>
    <property type="match status" value="1"/>
</dbReference>
<sequence>MPTEATIQADVAPGNETGIYYITICNLPFGTSWQQLKDWTRTACVVDHIEVFQGSTSGWVRVKGRENFENAWGKGIPPKSAFVGVDMTAGLLNGGIFNGRLIVASDKNRSHSIKIRELVMPQQRTQKPQQGAQMPQQRPQIPQTPRYQPAPIPPTRHTLPTPMTASPPYSIAPEQVGQPPQAFMTVLSPYQRPQIPTSAPFGPATYAVVGPGSYYAYDYETGSSPNPIAYAPPNQPEGAQFALPYPGLDEHSDFYPECKYSTREPPYRSDYVLTEPRKLHVSPFPQQARAEDVKSWIRRRVDKTKIDSMEIPKNSNSKYLRGYVLVVFDSVSAANTAIEQLNKARFQGRRVIARPTREGAVAEQPGFSHETTTSDEPKSADTNTPAAAHRARDGGRHRNEKTQRPKNRETKSASSDKKKAPPPDKKASGSQVDKKSPSKKPPSQKEISRKDEGPVVVDGTCQRHDK</sequence>
<dbReference type="AlphaFoldDB" id="A0A8J2IFS6"/>
<feature type="domain" description="RRM" evidence="4">
    <location>
        <begin position="277"/>
        <end position="358"/>
    </location>
</feature>
<dbReference type="EMBL" id="CAJSTJ010000055">
    <property type="protein sequence ID" value="CAG7555417.1"/>
    <property type="molecule type" value="Genomic_DNA"/>
</dbReference>
<reference evidence="5" key="1">
    <citation type="submission" date="2021-05" db="EMBL/GenBank/DDBJ databases">
        <authorList>
            <person name="Khan N."/>
        </authorList>
    </citation>
    <scope>NUCLEOTIDE SEQUENCE</scope>
</reference>
<organism evidence="5 6">
    <name type="scientific">Fusarium equiseti</name>
    <name type="common">Fusarium scirpi</name>
    <dbReference type="NCBI Taxonomy" id="61235"/>
    <lineage>
        <taxon>Eukaryota</taxon>
        <taxon>Fungi</taxon>
        <taxon>Dikarya</taxon>
        <taxon>Ascomycota</taxon>
        <taxon>Pezizomycotina</taxon>
        <taxon>Sordariomycetes</taxon>
        <taxon>Hypocreomycetidae</taxon>
        <taxon>Hypocreales</taxon>
        <taxon>Nectriaceae</taxon>
        <taxon>Fusarium</taxon>
        <taxon>Fusarium incarnatum-equiseti species complex</taxon>
    </lineage>
</organism>
<evidence type="ECO:0000313" key="6">
    <source>
        <dbReference type="Proteomes" id="UP000693738"/>
    </source>
</evidence>